<dbReference type="InterPro" id="IPR050108">
    <property type="entry name" value="CDK"/>
</dbReference>
<dbReference type="OrthoDB" id="413582at2759"/>
<dbReference type="EC" id="2.7.11.22" evidence="2"/>
<comment type="similarity">
    <text evidence="1">Belongs to the protein kinase superfamily. CMGC Ser/Thr protein kinase family. CDC2/CDKX subfamily.</text>
</comment>
<evidence type="ECO:0000256" key="1">
    <source>
        <dbReference type="ARBA" id="ARBA00006485"/>
    </source>
</evidence>
<proteinExistence type="inferred from homology"/>
<evidence type="ECO:0000256" key="4">
    <source>
        <dbReference type="ARBA" id="ARBA00022840"/>
    </source>
</evidence>
<protein>
    <recommendedName>
        <fullName evidence="2">cyclin-dependent kinase</fullName>
        <ecNumber evidence="2">2.7.11.22</ecNumber>
    </recommendedName>
</protein>
<evidence type="ECO:0000256" key="6">
    <source>
        <dbReference type="ARBA" id="ARBA00048367"/>
    </source>
</evidence>
<gene>
    <name evidence="9" type="ORF">UCRPC4_g05386</name>
</gene>
<dbReference type="InterPro" id="IPR000719">
    <property type="entry name" value="Prot_kinase_dom"/>
</dbReference>
<dbReference type="GO" id="GO:0000082">
    <property type="term" value="P:G1/S transition of mitotic cell cycle"/>
    <property type="evidence" value="ECO:0007669"/>
    <property type="project" value="TreeGrafter"/>
</dbReference>
<dbReference type="GO" id="GO:0005524">
    <property type="term" value="F:ATP binding"/>
    <property type="evidence" value="ECO:0007669"/>
    <property type="project" value="UniProtKB-KW"/>
</dbReference>
<comment type="caution">
    <text evidence="9">The sequence shown here is derived from an EMBL/GenBank/DDBJ whole genome shotgun (WGS) entry which is preliminary data.</text>
</comment>
<dbReference type="GO" id="GO:0007165">
    <property type="term" value="P:signal transduction"/>
    <property type="evidence" value="ECO:0007669"/>
    <property type="project" value="TreeGrafter"/>
</dbReference>
<feature type="compositionally biased region" description="Basic and acidic residues" evidence="7">
    <location>
        <begin position="68"/>
        <end position="78"/>
    </location>
</feature>
<accession>A0A0G2G1E1</accession>
<dbReference type="EMBL" id="LCWF01000137">
    <property type="protein sequence ID" value="KKY17753.1"/>
    <property type="molecule type" value="Genomic_DNA"/>
</dbReference>
<dbReference type="GO" id="GO:0030332">
    <property type="term" value="F:cyclin binding"/>
    <property type="evidence" value="ECO:0007669"/>
    <property type="project" value="TreeGrafter"/>
</dbReference>
<dbReference type="Gene3D" id="1.10.510.10">
    <property type="entry name" value="Transferase(Phosphotransferase) domain 1"/>
    <property type="match status" value="1"/>
</dbReference>
<dbReference type="Pfam" id="PF00069">
    <property type="entry name" value="Pkinase"/>
    <property type="match status" value="1"/>
</dbReference>
<keyword evidence="10" id="KW-1185">Reference proteome</keyword>
<keyword evidence="4" id="KW-0067">ATP-binding</keyword>
<dbReference type="GO" id="GO:0005737">
    <property type="term" value="C:cytoplasm"/>
    <property type="evidence" value="ECO:0007669"/>
    <property type="project" value="TreeGrafter"/>
</dbReference>
<sequence>MTGTSWQSAVGFADRLSNIMAISTTLQTHDRSGKDYNAASLARELEAQAYQEATSEVDYQRRCSSIQEDLKPREHPEDQLDDDDGDSTDRPTLAIGPFKDAVYHRNGLYSTIYKASASPLGTKSGHTTIVALKVTTPLAMSPPHNSAREARILMHATTKDSHTIPLIDALTEPGGHLILVFPFMHYDLDFLQQRHPDSITADVKHQIELSLFSALAHIHDLGIIHRDIKPSNILLRTLTGPIYLADFGIAWSPNDPDSEPADQKITDVGTTCYRPPELLFGYTNYDQSLDMWAAGCVIAELEHPEHKALFNAGPLGSELALISSIFHIMGTPDETTWPSTTKLPDWGKMAFNQYPAQPWTKILNGVTEKAIELVSRLVRYEMSERLTAKKALELCAY</sequence>
<feature type="region of interest" description="Disordered" evidence="7">
    <location>
        <begin position="67"/>
        <end position="93"/>
    </location>
</feature>
<dbReference type="GO" id="GO:0005634">
    <property type="term" value="C:nucleus"/>
    <property type="evidence" value="ECO:0007669"/>
    <property type="project" value="TreeGrafter"/>
</dbReference>
<dbReference type="PROSITE" id="PS00108">
    <property type="entry name" value="PROTEIN_KINASE_ST"/>
    <property type="match status" value="1"/>
</dbReference>
<dbReference type="SUPFAM" id="SSF56112">
    <property type="entry name" value="Protein kinase-like (PK-like)"/>
    <property type="match status" value="1"/>
</dbReference>
<evidence type="ECO:0000256" key="2">
    <source>
        <dbReference type="ARBA" id="ARBA00012425"/>
    </source>
</evidence>
<comment type="catalytic activity">
    <reaction evidence="5">
        <text>L-threonyl-[protein] + ATP = O-phospho-L-threonyl-[protein] + ADP + H(+)</text>
        <dbReference type="Rhea" id="RHEA:46608"/>
        <dbReference type="Rhea" id="RHEA-COMP:11060"/>
        <dbReference type="Rhea" id="RHEA-COMP:11605"/>
        <dbReference type="ChEBI" id="CHEBI:15378"/>
        <dbReference type="ChEBI" id="CHEBI:30013"/>
        <dbReference type="ChEBI" id="CHEBI:30616"/>
        <dbReference type="ChEBI" id="CHEBI:61977"/>
        <dbReference type="ChEBI" id="CHEBI:456216"/>
        <dbReference type="EC" id="2.7.11.22"/>
    </reaction>
</comment>
<evidence type="ECO:0000259" key="8">
    <source>
        <dbReference type="PROSITE" id="PS50011"/>
    </source>
</evidence>
<keyword evidence="9" id="KW-0418">Kinase</keyword>
<keyword evidence="9" id="KW-0808">Transferase</keyword>
<feature type="domain" description="Protein kinase" evidence="8">
    <location>
        <begin position="98"/>
        <end position="397"/>
    </location>
</feature>
<dbReference type="GO" id="GO:0000307">
    <property type="term" value="C:cyclin-dependent protein kinase holoenzyme complex"/>
    <property type="evidence" value="ECO:0007669"/>
    <property type="project" value="TreeGrafter"/>
</dbReference>
<dbReference type="PROSITE" id="PS50011">
    <property type="entry name" value="PROTEIN_KINASE_DOM"/>
    <property type="match status" value="1"/>
</dbReference>
<dbReference type="GO" id="GO:0010468">
    <property type="term" value="P:regulation of gene expression"/>
    <property type="evidence" value="ECO:0007669"/>
    <property type="project" value="TreeGrafter"/>
</dbReference>
<comment type="catalytic activity">
    <reaction evidence="6">
        <text>L-seryl-[protein] + ATP = O-phospho-L-seryl-[protein] + ADP + H(+)</text>
        <dbReference type="Rhea" id="RHEA:17989"/>
        <dbReference type="Rhea" id="RHEA-COMP:9863"/>
        <dbReference type="Rhea" id="RHEA-COMP:11604"/>
        <dbReference type="ChEBI" id="CHEBI:15378"/>
        <dbReference type="ChEBI" id="CHEBI:29999"/>
        <dbReference type="ChEBI" id="CHEBI:30616"/>
        <dbReference type="ChEBI" id="CHEBI:83421"/>
        <dbReference type="ChEBI" id="CHEBI:456216"/>
        <dbReference type="EC" id="2.7.11.22"/>
    </reaction>
</comment>
<dbReference type="GO" id="GO:0051301">
    <property type="term" value="P:cell division"/>
    <property type="evidence" value="ECO:0007669"/>
    <property type="project" value="UniProtKB-KW"/>
</dbReference>
<evidence type="ECO:0000313" key="10">
    <source>
        <dbReference type="Proteomes" id="UP000053317"/>
    </source>
</evidence>
<evidence type="ECO:0000256" key="5">
    <source>
        <dbReference type="ARBA" id="ARBA00047811"/>
    </source>
</evidence>
<dbReference type="PANTHER" id="PTHR24056:SF576">
    <property type="entry name" value="SERINE_THREONINE-PROTEIN KINASE CSK1"/>
    <property type="match status" value="1"/>
</dbReference>
<evidence type="ECO:0000256" key="3">
    <source>
        <dbReference type="ARBA" id="ARBA00022741"/>
    </source>
</evidence>
<keyword evidence="9" id="KW-0132">Cell division</keyword>
<dbReference type="Gene3D" id="3.30.200.20">
    <property type="entry name" value="Phosphorylase Kinase, domain 1"/>
    <property type="match status" value="1"/>
</dbReference>
<reference evidence="9 10" key="2">
    <citation type="submission" date="2015-05" db="EMBL/GenBank/DDBJ databases">
        <authorList>
            <person name="Morales-Cruz A."/>
            <person name="Amrine K.C."/>
            <person name="Cantu D."/>
        </authorList>
    </citation>
    <scope>NUCLEOTIDE SEQUENCE [LARGE SCALE GENOMIC DNA]</scope>
    <source>
        <strain evidence="9">UCRPC4</strain>
    </source>
</reference>
<keyword evidence="3" id="KW-0547">Nucleotide-binding</keyword>
<dbReference type="SMART" id="SM00220">
    <property type="entry name" value="S_TKc"/>
    <property type="match status" value="1"/>
</dbReference>
<dbReference type="Proteomes" id="UP000053317">
    <property type="component" value="Unassembled WGS sequence"/>
</dbReference>
<organism evidence="9 10">
    <name type="scientific">Phaeomoniella chlamydospora</name>
    <name type="common">Phaeoacremonium chlamydosporum</name>
    <dbReference type="NCBI Taxonomy" id="158046"/>
    <lineage>
        <taxon>Eukaryota</taxon>
        <taxon>Fungi</taxon>
        <taxon>Dikarya</taxon>
        <taxon>Ascomycota</taxon>
        <taxon>Pezizomycotina</taxon>
        <taxon>Eurotiomycetes</taxon>
        <taxon>Chaetothyriomycetidae</taxon>
        <taxon>Phaeomoniellales</taxon>
        <taxon>Phaeomoniellaceae</taxon>
        <taxon>Phaeomoniella</taxon>
    </lineage>
</organism>
<dbReference type="PANTHER" id="PTHR24056">
    <property type="entry name" value="CELL DIVISION PROTEIN KINASE"/>
    <property type="match status" value="1"/>
</dbReference>
<evidence type="ECO:0000256" key="7">
    <source>
        <dbReference type="SAM" id="MobiDB-lite"/>
    </source>
</evidence>
<dbReference type="GO" id="GO:0010389">
    <property type="term" value="P:regulation of G2/M transition of mitotic cell cycle"/>
    <property type="evidence" value="ECO:0007669"/>
    <property type="project" value="TreeGrafter"/>
</dbReference>
<keyword evidence="9" id="KW-0131">Cell cycle</keyword>
<reference evidence="9 10" key="1">
    <citation type="submission" date="2015-05" db="EMBL/GenBank/DDBJ databases">
        <title>Distinctive expansion of gene families associated with plant cell wall degradation and secondary metabolism in the genomes of grapevine trunk pathogens.</title>
        <authorList>
            <person name="Lawrence D.P."/>
            <person name="Travadon R."/>
            <person name="Rolshausen P.E."/>
            <person name="Baumgartner K."/>
        </authorList>
    </citation>
    <scope>NUCLEOTIDE SEQUENCE [LARGE SCALE GENOMIC DNA]</scope>
    <source>
        <strain evidence="9">UCRPC4</strain>
    </source>
</reference>
<dbReference type="AlphaFoldDB" id="A0A0G2G1E1"/>
<dbReference type="InterPro" id="IPR008271">
    <property type="entry name" value="Ser/Thr_kinase_AS"/>
</dbReference>
<dbReference type="InterPro" id="IPR011009">
    <property type="entry name" value="Kinase-like_dom_sf"/>
</dbReference>
<dbReference type="GO" id="GO:0004693">
    <property type="term" value="F:cyclin-dependent protein serine/threonine kinase activity"/>
    <property type="evidence" value="ECO:0007669"/>
    <property type="project" value="UniProtKB-EC"/>
</dbReference>
<evidence type="ECO:0000313" key="9">
    <source>
        <dbReference type="EMBL" id="KKY17753.1"/>
    </source>
</evidence>
<name>A0A0G2G1E1_PHACM</name>